<comment type="caution">
    <text evidence="3">The sequence shown here is derived from an EMBL/GenBank/DDBJ whole genome shotgun (WGS) entry which is preliminary data.</text>
</comment>
<proteinExistence type="predicted"/>
<keyword evidence="1" id="KW-0472">Membrane</keyword>
<feature type="transmembrane region" description="Helical" evidence="1">
    <location>
        <begin position="82"/>
        <end position="101"/>
    </location>
</feature>
<evidence type="ECO:0000259" key="2">
    <source>
        <dbReference type="Pfam" id="PF14020"/>
    </source>
</evidence>
<keyword evidence="1" id="KW-0812">Transmembrane</keyword>
<dbReference type="EMBL" id="BLYI01000031">
    <property type="protein sequence ID" value="GFO85119.1"/>
    <property type="molecule type" value="Genomic_DNA"/>
</dbReference>
<name>A0A916VCF0_9FIRM</name>
<dbReference type="AlphaFoldDB" id="A0A916VCF0"/>
<dbReference type="InterPro" id="IPR025330">
    <property type="entry name" value="DUF4236"/>
</dbReference>
<dbReference type="Pfam" id="PF14020">
    <property type="entry name" value="DUF4236"/>
    <property type="match status" value="1"/>
</dbReference>
<evidence type="ECO:0000313" key="3">
    <source>
        <dbReference type="EMBL" id="GFO85119.1"/>
    </source>
</evidence>
<protein>
    <recommendedName>
        <fullName evidence="2">DUF4236 domain-containing protein</fullName>
    </recommendedName>
</protein>
<sequence length="145" mass="16104">MGLRFRKSVKILPGVKINFNKKSTSVTIGGRGAKYTISSTGKKTKTVGIPGTGLYYTETSNEKRKSNEFVQQKQPKTYSPKTYKICGIIMILLSLLCLMIGLPTFAFGGLIFVIFAIISFCIGRFYLKTAKKIINQQPSKPPLQK</sequence>
<keyword evidence="1" id="KW-1133">Transmembrane helix</keyword>
<reference evidence="3" key="1">
    <citation type="submission" date="2020-06" db="EMBL/GenBank/DDBJ databases">
        <title>Characterization of fructooligosaccharide metabolism and fructooligosaccharide-degrading enzymes in human commensal butyrate producers.</title>
        <authorList>
            <person name="Tanno H."/>
            <person name="Fujii T."/>
            <person name="Hirano K."/>
            <person name="Maeno S."/>
            <person name="Tonozuka T."/>
            <person name="Sakamoto M."/>
            <person name="Ohkuma M."/>
            <person name="Tochio T."/>
            <person name="Endo A."/>
        </authorList>
    </citation>
    <scope>NUCLEOTIDE SEQUENCE</scope>
    <source>
        <strain evidence="3">JCM 17466</strain>
    </source>
</reference>
<gene>
    <name evidence="3" type="ORF">ANBU17_14660</name>
</gene>
<feature type="domain" description="DUF4236" evidence="2">
    <location>
        <begin position="3"/>
        <end position="57"/>
    </location>
</feature>
<keyword evidence="4" id="KW-1185">Reference proteome</keyword>
<dbReference type="Proteomes" id="UP000613208">
    <property type="component" value="Unassembled WGS sequence"/>
</dbReference>
<evidence type="ECO:0000256" key="1">
    <source>
        <dbReference type="SAM" id="Phobius"/>
    </source>
</evidence>
<evidence type="ECO:0000313" key="4">
    <source>
        <dbReference type="Proteomes" id="UP000613208"/>
    </source>
</evidence>
<dbReference type="RefSeq" id="WP_201310829.1">
    <property type="nucleotide sequence ID" value="NZ_BLYI01000031.1"/>
</dbReference>
<organism evidence="3 4">
    <name type="scientific">Anaerostipes butyraticus</name>
    <dbReference type="NCBI Taxonomy" id="645466"/>
    <lineage>
        <taxon>Bacteria</taxon>
        <taxon>Bacillati</taxon>
        <taxon>Bacillota</taxon>
        <taxon>Clostridia</taxon>
        <taxon>Lachnospirales</taxon>
        <taxon>Lachnospiraceae</taxon>
        <taxon>Anaerostipes</taxon>
    </lineage>
</organism>
<feature type="transmembrane region" description="Helical" evidence="1">
    <location>
        <begin position="107"/>
        <end position="127"/>
    </location>
</feature>
<accession>A0A916VCF0</accession>